<accession>F0SX81</accession>
<dbReference type="HOGENOM" id="CLU_066192_31_1_9"/>
<dbReference type="Proteomes" id="UP000007488">
    <property type="component" value="Chromosome"/>
</dbReference>
<dbReference type="SUPFAM" id="SSF47413">
    <property type="entry name" value="lambda repressor-like DNA-binding domains"/>
    <property type="match status" value="1"/>
</dbReference>
<dbReference type="eggNOG" id="COG3655">
    <property type="taxonomic scope" value="Bacteria"/>
</dbReference>
<name>F0SX81_SYNGF</name>
<dbReference type="GO" id="GO:0003677">
    <property type="term" value="F:DNA binding"/>
    <property type="evidence" value="ECO:0007669"/>
    <property type="project" value="InterPro"/>
</dbReference>
<dbReference type="EMBL" id="CP002547">
    <property type="protein sequence ID" value="ADY56941.1"/>
    <property type="molecule type" value="Genomic_DNA"/>
</dbReference>
<feature type="domain" description="HTH cro/C1-type" evidence="1">
    <location>
        <begin position="8"/>
        <end position="61"/>
    </location>
</feature>
<dbReference type="KEGG" id="sgy:Sgly_2665"/>
<dbReference type="AlphaFoldDB" id="F0SX81"/>
<evidence type="ECO:0000259" key="1">
    <source>
        <dbReference type="PROSITE" id="PS50943"/>
    </source>
</evidence>
<evidence type="ECO:0000313" key="3">
    <source>
        <dbReference type="Proteomes" id="UP000007488"/>
    </source>
</evidence>
<gene>
    <name evidence="2" type="ordered locus">Sgly_2665</name>
</gene>
<dbReference type="Gene3D" id="1.10.260.40">
    <property type="entry name" value="lambda repressor-like DNA-binding domains"/>
    <property type="match status" value="1"/>
</dbReference>
<reference evidence="2 3" key="1">
    <citation type="journal article" date="2011" name="Stand. Genomic Sci.">
        <title>Complete genome sequence of Syntrophobotulus glycolicus type strain (FlGlyR).</title>
        <authorList>
            <person name="Han C."/>
            <person name="Mwirichia R."/>
            <person name="Chertkov O."/>
            <person name="Held B."/>
            <person name="Lapidus A."/>
            <person name="Nolan M."/>
            <person name="Lucas S."/>
            <person name="Hammon N."/>
            <person name="Deshpande S."/>
            <person name="Cheng J.F."/>
            <person name="Tapia R."/>
            <person name="Goodwin L."/>
            <person name="Pitluck S."/>
            <person name="Huntemann M."/>
            <person name="Liolios K."/>
            <person name="Ivanova N."/>
            <person name="Pagani I."/>
            <person name="Mavromatis K."/>
            <person name="Ovchinikova G."/>
            <person name="Pati A."/>
            <person name="Chen A."/>
            <person name="Palaniappan K."/>
            <person name="Land M."/>
            <person name="Hauser L."/>
            <person name="Brambilla E.M."/>
            <person name="Rohde M."/>
            <person name="Spring S."/>
            <person name="Sikorski J."/>
            <person name="Goker M."/>
            <person name="Woyke T."/>
            <person name="Bristow J."/>
            <person name="Eisen J.A."/>
            <person name="Markowitz V."/>
            <person name="Hugenholtz P."/>
            <person name="Kyrpides N.C."/>
            <person name="Klenk H.P."/>
            <person name="Detter J.C."/>
        </authorList>
    </citation>
    <scope>NUCLEOTIDE SEQUENCE [LARGE SCALE GENOMIC DNA]</scope>
    <source>
        <strain evidence="3">DSM 8271 / FlGlyR</strain>
    </source>
</reference>
<organism evidence="2 3">
    <name type="scientific">Syntrophobotulus glycolicus (strain DSM 8271 / FlGlyR)</name>
    <dbReference type="NCBI Taxonomy" id="645991"/>
    <lineage>
        <taxon>Bacteria</taxon>
        <taxon>Bacillati</taxon>
        <taxon>Bacillota</taxon>
        <taxon>Clostridia</taxon>
        <taxon>Eubacteriales</taxon>
        <taxon>Desulfitobacteriaceae</taxon>
        <taxon>Syntrophobotulus</taxon>
    </lineage>
</organism>
<dbReference type="RefSeq" id="WP_013625761.1">
    <property type="nucleotide sequence ID" value="NC_015172.1"/>
</dbReference>
<dbReference type="InterPro" id="IPR010982">
    <property type="entry name" value="Lambda_DNA-bd_dom_sf"/>
</dbReference>
<dbReference type="Pfam" id="PF13443">
    <property type="entry name" value="HTH_26"/>
    <property type="match status" value="1"/>
</dbReference>
<dbReference type="InterPro" id="IPR001387">
    <property type="entry name" value="Cro/C1-type_HTH"/>
</dbReference>
<protein>
    <recommendedName>
        <fullName evidence="1">HTH cro/C1-type domain-containing protein</fullName>
    </recommendedName>
</protein>
<proteinExistence type="predicted"/>
<reference evidence="3" key="2">
    <citation type="submission" date="2011-02" db="EMBL/GenBank/DDBJ databases">
        <title>The complete genome of Syntrophobotulus glycolicus DSM 8271.</title>
        <authorList>
            <person name="Lucas S."/>
            <person name="Copeland A."/>
            <person name="Lapidus A."/>
            <person name="Bruce D."/>
            <person name="Goodwin L."/>
            <person name="Pitluck S."/>
            <person name="Kyrpides N."/>
            <person name="Mavromatis K."/>
            <person name="Pagani I."/>
            <person name="Ivanova N."/>
            <person name="Mikhailova N."/>
            <person name="Chertkov O."/>
            <person name="Held B."/>
            <person name="Detter J.C."/>
            <person name="Tapia R."/>
            <person name="Han C."/>
            <person name="Land M."/>
            <person name="Hauser L."/>
            <person name="Markowitz V."/>
            <person name="Cheng J.-F."/>
            <person name="Hugenholtz P."/>
            <person name="Woyke T."/>
            <person name="Wu D."/>
            <person name="Spring S."/>
            <person name="Schroeder M."/>
            <person name="Brambilla E."/>
            <person name="Klenk H.-P."/>
            <person name="Eisen J.A."/>
        </authorList>
    </citation>
    <scope>NUCLEOTIDE SEQUENCE [LARGE SCALE GENOMIC DNA]</scope>
    <source>
        <strain evidence="3">DSM 8271 / FlGlyR</strain>
    </source>
</reference>
<dbReference type="PROSITE" id="PS50943">
    <property type="entry name" value="HTH_CROC1"/>
    <property type="match status" value="1"/>
</dbReference>
<dbReference type="OrthoDB" id="9804186at2"/>
<sequence length="67" mass="7470">MALSYDPLWKKLIDKKMNKLELAKAAGFSTATLAKLSKNEYVALAVLEKICIALDCNIEDVVEIKKN</sequence>
<dbReference type="STRING" id="645991.Sgly_2665"/>
<keyword evidence="3" id="KW-1185">Reference proteome</keyword>
<evidence type="ECO:0000313" key="2">
    <source>
        <dbReference type="EMBL" id="ADY56941.1"/>
    </source>
</evidence>